<reference evidence="4" key="3">
    <citation type="submission" date="2020-12" db="UniProtKB">
        <authorList>
            <consortium name="EnsemblPlants"/>
        </authorList>
    </citation>
    <scope>IDENTIFICATION</scope>
</reference>
<dbReference type="EMBL" id="ABEU02000008">
    <property type="protein sequence ID" value="PNR49468.1"/>
    <property type="molecule type" value="Genomic_DNA"/>
</dbReference>
<keyword evidence="1" id="KW-0472">Membrane</keyword>
<dbReference type="Gramene" id="Pp3c8_10870V3.1">
    <property type="protein sequence ID" value="Pp3c8_10870V3.1"/>
    <property type="gene ID" value="Pp3c8_10870"/>
</dbReference>
<reference evidence="3 5" key="1">
    <citation type="journal article" date="2008" name="Science">
        <title>The Physcomitrella genome reveals evolutionary insights into the conquest of land by plants.</title>
        <authorList>
            <person name="Rensing S."/>
            <person name="Lang D."/>
            <person name="Zimmer A."/>
            <person name="Terry A."/>
            <person name="Salamov A."/>
            <person name="Shapiro H."/>
            <person name="Nishiyama T."/>
            <person name="Perroud P.-F."/>
            <person name="Lindquist E."/>
            <person name="Kamisugi Y."/>
            <person name="Tanahashi T."/>
            <person name="Sakakibara K."/>
            <person name="Fujita T."/>
            <person name="Oishi K."/>
            <person name="Shin-I T."/>
            <person name="Kuroki Y."/>
            <person name="Toyoda A."/>
            <person name="Suzuki Y."/>
            <person name="Hashimoto A."/>
            <person name="Yamaguchi K."/>
            <person name="Sugano A."/>
            <person name="Kohara Y."/>
            <person name="Fujiyama A."/>
            <person name="Anterola A."/>
            <person name="Aoki S."/>
            <person name="Ashton N."/>
            <person name="Barbazuk W.B."/>
            <person name="Barker E."/>
            <person name="Bennetzen J."/>
            <person name="Bezanilla M."/>
            <person name="Blankenship R."/>
            <person name="Cho S.H."/>
            <person name="Dutcher S."/>
            <person name="Estelle M."/>
            <person name="Fawcett J.A."/>
            <person name="Gundlach H."/>
            <person name="Hanada K."/>
            <person name="Heyl A."/>
            <person name="Hicks K.A."/>
            <person name="Hugh J."/>
            <person name="Lohr M."/>
            <person name="Mayer K."/>
            <person name="Melkozernov A."/>
            <person name="Murata T."/>
            <person name="Nelson D."/>
            <person name="Pils B."/>
            <person name="Prigge M."/>
            <person name="Reiss B."/>
            <person name="Renner T."/>
            <person name="Rombauts S."/>
            <person name="Rushton P."/>
            <person name="Sanderfoot A."/>
            <person name="Schween G."/>
            <person name="Shiu S.-H."/>
            <person name="Stueber K."/>
            <person name="Theodoulou F.L."/>
            <person name="Tu H."/>
            <person name="Van de Peer Y."/>
            <person name="Verrier P.J."/>
            <person name="Waters E."/>
            <person name="Wood A."/>
            <person name="Yang L."/>
            <person name="Cove D."/>
            <person name="Cuming A."/>
            <person name="Hasebe M."/>
            <person name="Lucas S."/>
            <person name="Mishler D.B."/>
            <person name="Reski R."/>
            <person name="Grigoriev I."/>
            <person name="Quatrano R.S."/>
            <person name="Boore J.L."/>
        </authorList>
    </citation>
    <scope>NUCLEOTIDE SEQUENCE [LARGE SCALE GENOMIC DNA]</scope>
    <source>
        <strain evidence="4 5">cv. Gransden 2004</strain>
    </source>
</reference>
<keyword evidence="5" id="KW-1185">Reference proteome</keyword>
<dbReference type="Gramene" id="Pp3c8_10870V3.2">
    <property type="protein sequence ID" value="Pp3c8_10870V3.2"/>
    <property type="gene ID" value="Pp3c8_10870"/>
</dbReference>
<sequence length="245" mass="27514">MDTSKKWSKGNKRISPVFLRWRPAEAWHIVRAHPWLMFLFINFALVIPLEYNISMIEPRGEPYDAGFVITKRIHNILELRPTLNHVLAAANTALVVFQIVYIAWAWVVEGRFRPVLASAFMFSSRGILGYSTQLPVPQEFLGSGVDFPVGHVSFFLFFSGHVGASIIATLDLRCVNRVRGALVMDMLNVLQTMRLLATRGHYTIDLVSGAFAGWACYHLAGLCEERIKTQSSSVAGVSDYIDLNL</sequence>
<keyword evidence="1" id="KW-0812">Transmembrane</keyword>
<protein>
    <recommendedName>
        <fullName evidence="2">AtPDCT1/2 transmembrane domain-containing protein</fullName>
    </recommendedName>
</protein>
<reference evidence="3 5" key="2">
    <citation type="journal article" date="2018" name="Plant J.">
        <title>The Physcomitrella patens chromosome-scale assembly reveals moss genome structure and evolution.</title>
        <authorList>
            <person name="Lang D."/>
            <person name="Ullrich K.K."/>
            <person name="Murat F."/>
            <person name="Fuchs J."/>
            <person name="Jenkins J."/>
            <person name="Haas F.B."/>
            <person name="Piednoel M."/>
            <person name="Gundlach H."/>
            <person name="Van Bel M."/>
            <person name="Meyberg R."/>
            <person name="Vives C."/>
            <person name="Morata J."/>
            <person name="Symeonidi A."/>
            <person name="Hiss M."/>
            <person name="Muchero W."/>
            <person name="Kamisugi Y."/>
            <person name="Saleh O."/>
            <person name="Blanc G."/>
            <person name="Decker E.L."/>
            <person name="van Gessel N."/>
            <person name="Grimwood J."/>
            <person name="Hayes R.D."/>
            <person name="Graham S.W."/>
            <person name="Gunter L.E."/>
            <person name="McDaniel S.F."/>
            <person name="Hoernstein S.N.W."/>
            <person name="Larsson A."/>
            <person name="Li F.W."/>
            <person name="Perroud P.F."/>
            <person name="Phillips J."/>
            <person name="Ranjan P."/>
            <person name="Rokshar D.S."/>
            <person name="Rothfels C.J."/>
            <person name="Schneider L."/>
            <person name="Shu S."/>
            <person name="Stevenson D.W."/>
            <person name="Thummler F."/>
            <person name="Tillich M."/>
            <person name="Villarreal Aguilar J.C."/>
            <person name="Widiez T."/>
            <person name="Wong G.K."/>
            <person name="Wymore A."/>
            <person name="Zhang Y."/>
            <person name="Zimmer A.D."/>
            <person name="Quatrano R.S."/>
            <person name="Mayer K.F.X."/>
            <person name="Goodstein D."/>
            <person name="Casacuberta J.M."/>
            <person name="Vandepoele K."/>
            <person name="Reski R."/>
            <person name="Cuming A.C."/>
            <person name="Tuskan G.A."/>
            <person name="Maumus F."/>
            <person name="Salse J."/>
            <person name="Schmutz J."/>
            <person name="Rensing S.A."/>
        </authorList>
    </citation>
    <scope>NUCLEOTIDE SEQUENCE [LARGE SCALE GENOMIC DNA]</scope>
    <source>
        <strain evidence="4 5">cv. Gransden 2004</strain>
    </source>
</reference>
<dbReference type="GO" id="GO:0004142">
    <property type="term" value="F:diacylglycerol cholinephosphotransferase activity"/>
    <property type="evidence" value="ECO:0000318"/>
    <property type="project" value="GO_Central"/>
</dbReference>
<dbReference type="GeneID" id="112285577"/>
<feature type="transmembrane region" description="Helical" evidence="1">
    <location>
        <begin position="35"/>
        <end position="53"/>
    </location>
</feature>
<dbReference type="InterPro" id="IPR056361">
    <property type="entry name" value="AtPDCT1_2_TM_dom"/>
</dbReference>
<name>A0A2K1K6S2_PHYPA</name>
<dbReference type="InterPro" id="IPR055311">
    <property type="entry name" value="PDCT1/2-like"/>
</dbReference>
<dbReference type="EnsemblPlants" id="Pp3c8_10870V3.1">
    <property type="protein sequence ID" value="Pp3c8_10870V3.1"/>
    <property type="gene ID" value="Pp3c8_10870"/>
</dbReference>
<dbReference type="AlphaFoldDB" id="A0A2K1K6S2"/>
<feature type="domain" description="AtPDCT1/2 transmembrane" evidence="2">
    <location>
        <begin position="63"/>
        <end position="221"/>
    </location>
</feature>
<dbReference type="STRING" id="3218.A0A2K1K6S2"/>
<dbReference type="RefSeq" id="XP_024382276.1">
    <property type="nucleotide sequence ID" value="XM_024526508.2"/>
</dbReference>
<dbReference type="OMA" id="VAAMMMF"/>
<dbReference type="KEGG" id="ppp:112285577"/>
<dbReference type="PANTHER" id="PTHR34674:SF1">
    <property type="entry name" value="PHOSPHATIDYLCHOLINE:DIACYLGLYCEROL CHOLINEPHOSPHOTRANSFERASE 1-RELATED"/>
    <property type="match status" value="1"/>
</dbReference>
<organism evidence="3">
    <name type="scientific">Physcomitrium patens</name>
    <name type="common">Spreading-leaved earth moss</name>
    <name type="synonym">Physcomitrella patens</name>
    <dbReference type="NCBI Taxonomy" id="3218"/>
    <lineage>
        <taxon>Eukaryota</taxon>
        <taxon>Viridiplantae</taxon>
        <taxon>Streptophyta</taxon>
        <taxon>Embryophyta</taxon>
        <taxon>Bryophyta</taxon>
        <taxon>Bryophytina</taxon>
        <taxon>Bryopsida</taxon>
        <taxon>Funariidae</taxon>
        <taxon>Funariales</taxon>
        <taxon>Funariaceae</taxon>
        <taxon>Physcomitrium</taxon>
    </lineage>
</organism>
<evidence type="ECO:0000313" key="5">
    <source>
        <dbReference type="Proteomes" id="UP000006727"/>
    </source>
</evidence>
<evidence type="ECO:0000256" key="1">
    <source>
        <dbReference type="SAM" id="Phobius"/>
    </source>
</evidence>
<dbReference type="PaxDb" id="3218-PP1S62_12V6.1"/>
<dbReference type="Proteomes" id="UP000006727">
    <property type="component" value="Chromosome 8"/>
</dbReference>
<keyword evidence="1" id="KW-1133">Transmembrane helix</keyword>
<dbReference type="EnsemblPlants" id="Pp3c8_10870V3.2">
    <property type="protein sequence ID" value="Pp3c8_10870V3.2"/>
    <property type="gene ID" value="Pp3c8_10870"/>
</dbReference>
<gene>
    <name evidence="4" type="primary">LOC112285577</name>
    <name evidence="3" type="ORF">PHYPA_011364</name>
</gene>
<feature type="transmembrane region" description="Helical" evidence="1">
    <location>
        <begin position="115"/>
        <end position="132"/>
    </location>
</feature>
<dbReference type="Pfam" id="PF24788">
    <property type="entry name" value="AtPDCT1_2"/>
    <property type="match status" value="1"/>
</dbReference>
<dbReference type="PANTHER" id="PTHR34674">
    <property type="entry name" value="PHOSPHATIDYLCHOLINE:DIACYLGLYCEROL CHOLINEPHOSPHOTRANSFERASE 1-RELATED"/>
    <property type="match status" value="1"/>
</dbReference>
<evidence type="ECO:0000313" key="4">
    <source>
        <dbReference type="EnsemblPlants" id="Pp3c8_10870V3.1"/>
    </source>
</evidence>
<dbReference type="OrthoDB" id="1921278at2759"/>
<evidence type="ECO:0000259" key="2">
    <source>
        <dbReference type="Pfam" id="PF24788"/>
    </source>
</evidence>
<dbReference type="FunCoup" id="A0A2K1K6S2">
    <property type="interactions" value="713"/>
</dbReference>
<evidence type="ECO:0000313" key="3">
    <source>
        <dbReference type="EMBL" id="PNR49468.1"/>
    </source>
</evidence>
<accession>A0A2K1K6S2</accession>
<feature type="transmembrane region" description="Helical" evidence="1">
    <location>
        <begin position="86"/>
        <end position="108"/>
    </location>
</feature>
<feature type="transmembrane region" description="Helical" evidence="1">
    <location>
        <begin position="152"/>
        <end position="170"/>
    </location>
</feature>
<proteinExistence type="predicted"/>